<dbReference type="GO" id="GO:0016987">
    <property type="term" value="F:sigma factor activity"/>
    <property type="evidence" value="ECO:0007669"/>
    <property type="project" value="UniProtKB-KW"/>
</dbReference>
<dbReference type="Proteomes" id="UP000516422">
    <property type="component" value="Chromosome"/>
</dbReference>
<keyword evidence="3 5" id="KW-0238">DNA-binding</keyword>
<dbReference type="PANTHER" id="PTHR43133:SF65">
    <property type="entry name" value="ECF RNA POLYMERASE SIGMA FACTOR SIGG"/>
    <property type="match status" value="1"/>
</dbReference>
<dbReference type="Pfam" id="PF04542">
    <property type="entry name" value="Sigma70_r2"/>
    <property type="match status" value="1"/>
</dbReference>
<organism evidence="7 8">
    <name type="scientific">Streptomyces griseofuscus</name>
    <dbReference type="NCBI Taxonomy" id="146922"/>
    <lineage>
        <taxon>Bacteria</taxon>
        <taxon>Bacillati</taxon>
        <taxon>Actinomycetota</taxon>
        <taxon>Actinomycetes</taxon>
        <taxon>Kitasatosporales</taxon>
        <taxon>Streptomycetaceae</taxon>
        <taxon>Streptomyces</taxon>
    </lineage>
</organism>
<dbReference type="Gene3D" id="1.10.1740.10">
    <property type="match status" value="1"/>
</dbReference>
<proteinExistence type="inferred from homology"/>
<keyword evidence="2 5" id="KW-0731">Sigma factor</keyword>
<dbReference type="SUPFAM" id="SSF88946">
    <property type="entry name" value="Sigma2 domain of RNA polymerase sigma factors"/>
    <property type="match status" value="1"/>
</dbReference>
<evidence type="ECO:0000313" key="8">
    <source>
        <dbReference type="Proteomes" id="UP000516422"/>
    </source>
</evidence>
<evidence type="ECO:0000256" key="4">
    <source>
        <dbReference type="ARBA" id="ARBA00023163"/>
    </source>
</evidence>
<evidence type="ECO:0000256" key="5">
    <source>
        <dbReference type="RuleBase" id="RU000716"/>
    </source>
</evidence>
<dbReference type="EMBL" id="CP051006">
    <property type="protein sequence ID" value="QNT97600.1"/>
    <property type="molecule type" value="Genomic_DNA"/>
</dbReference>
<sequence>MQERRCQSCGGVLAHRGRGRTSVYCSAACRQRAYRLRSTAESQTPAAVLADIKRQVAGLALEPPAAFRADAEALAASARRLRRLAQNVTQVPVTKSAAPPPRLEDEADFASLVGTHRAWLHLHCYRMVSSYDDAEDLVQETLLKAWRDRSGFEGRAATRTWLYRIATNVCIDHCAGQAADRSVINPPPASTPEAGSLRNVKPGCNPIRTGCSTSCRPRTNSRRPPLCRGRPWNWPFSPLSSTCHPVSVPC</sequence>
<dbReference type="KEGG" id="sgf:HEP81_07368"/>
<keyword evidence="1 5" id="KW-0805">Transcription regulation</keyword>
<evidence type="ECO:0000256" key="3">
    <source>
        <dbReference type="ARBA" id="ARBA00023125"/>
    </source>
</evidence>
<feature type="domain" description="RNA polymerase sigma-70 region 2" evidence="6">
    <location>
        <begin position="112"/>
        <end position="177"/>
    </location>
</feature>
<dbReference type="InterPro" id="IPR000838">
    <property type="entry name" value="RNA_pol_sigma70_ECF_CS"/>
</dbReference>
<dbReference type="InterPro" id="IPR007627">
    <property type="entry name" value="RNA_pol_sigma70_r2"/>
</dbReference>
<evidence type="ECO:0000256" key="2">
    <source>
        <dbReference type="ARBA" id="ARBA00023082"/>
    </source>
</evidence>
<dbReference type="PROSITE" id="PS01063">
    <property type="entry name" value="SIGMA70_ECF"/>
    <property type="match status" value="1"/>
</dbReference>
<dbReference type="AlphaFoldDB" id="A0A7H1QBC0"/>
<name>A0A7H1QBC0_9ACTN</name>
<evidence type="ECO:0000313" key="7">
    <source>
        <dbReference type="EMBL" id="QNT97600.1"/>
    </source>
</evidence>
<dbReference type="InterPro" id="IPR013325">
    <property type="entry name" value="RNA_pol_sigma_r2"/>
</dbReference>
<evidence type="ECO:0000259" key="6">
    <source>
        <dbReference type="Pfam" id="PF04542"/>
    </source>
</evidence>
<keyword evidence="4 5" id="KW-0804">Transcription</keyword>
<dbReference type="InterPro" id="IPR039425">
    <property type="entry name" value="RNA_pol_sigma-70-like"/>
</dbReference>
<protein>
    <recommendedName>
        <fullName evidence="5">RNA polymerase sigma factor</fullName>
    </recommendedName>
</protein>
<gene>
    <name evidence="7" type="ORF">HEP81_07368</name>
</gene>
<dbReference type="PANTHER" id="PTHR43133">
    <property type="entry name" value="RNA POLYMERASE ECF-TYPE SIGMA FACTO"/>
    <property type="match status" value="1"/>
</dbReference>
<accession>A0A7H1QBC0</accession>
<dbReference type="GO" id="GO:0006352">
    <property type="term" value="P:DNA-templated transcription initiation"/>
    <property type="evidence" value="ECO:0007669"/>
    <property type="project" value="InterPro"/>
</dbReference>
<comment type="similarity">
    <text evidence="5">Belongs to the sigma-70 factor family. ECF subfamily.</text>
</comment>
<reference evidence="7 8" key="1">
    <citation type="submission" date="2020-04" db="EMBL/GenBank/DDBJ databases">
        <title>Characterization and engineering of Streptomyces griseofuscus DSM40191 as a potential heterologous host for expression of BGCs.</title>
        <authorList>
            <person name="Gren T."/>
            <person name="Whitford C.M."/>
            <person name="Mohite O.S."/>
            <person name="Joergensen T.S."/>
            <person name="Nielsen J.B."/>
            <person name="Lee S.Y."/>
            <person name="Weber T."/>
        </authorList>
    </citation>
    <scope>NUCLEOTIDE SEQUENCE [LARGE SCALE GENOMIC DNA]</scope>
    <source>
        <strain evidence="7 8">DSM 40191</strain>
    </source>
</reference>
<evidence type="ECO:0000256" key="1">
    <source>
        <dbReference type="ARBA" id="ARBA00023015"/>
    </source>
</evidence>
<dbReference type="GO" id="GO:0003677">
    <property type="term" value="F:DNA binding"/>
    <property type="evidence" value="ECO:0007669"/>
    <property type="project" value="UniProtKB-KW"/>
</dbReference>